<dbReference type="InterPro" id="IPR003731">
    <property type="entry name" value="Di-Nase_FeMo-co_biosynth"/>
</dbReference>
<protein>
    <submittedName>
        <fullName evidence="5">Nitrogen fixation protein NifX</fullName>
    </submittedName>
</protein>
<dbReference type="AlphaFoldDB" id="A0A1H8ZU76"/>
<dbReference type="SUPFAM" id="SSF53146">
    <property type="entry name" value="Nitrogenase accessory factor-like"/>
    <property type="match status" value="1"/>
</dbReference>
<evidence type="ECO:0000259" key="3">
    <source>
        <dbReference type="Pfam" id="PF02579"/>
    </source>
</evidence>
<dbReference type="PANTHER" id="PTHR33937">
    <property type="entry name" value="IRON-MOLYBDENUM PROTEIN-RELATED-RELATED"/>
    <property type="match status" value="1"/>
</dbReference>
<keyword evidence="6" id="KW-1185">Reference proteome</keyword>
<dbReference type="EMBL" id="FOFO01000003">
    <property type="protein sequence ID" value="SEP67885.1"/>
    <property type="molecule type" value="Genomic_DNA"/>
</dbReference>
<evidence type="ECO:0000259" key="4">
    <source>
        <dbReference type="Pfam" id="PF16844"/>
    </source>
</evidence>
<dbReference type="STRING" id="867345.SAMN05421693_10361"/>
<dbReference type="CDD" id="cd00853">
    <property type="entry name" value="NifX"/>
    <property type="match status" value="1"/>
</dbReference>
<dbReference type="Pfam" id="PF16844">
    <property type="entry name" value="DIMCO_N"/>
    <property type="match status" value="1"/>
</dbReference>
<gene>
    <name evidence="5" type="ORF">SAMN05421693_10361</name>
</gene>
<dbReference type="OrthoDB" id="9797941at2"/>
<dbReference type="Gene3D" id="1.10.150.590">
    <property type="entry name" value="Dinitrogenase iron-molybdenum cofactor, N-terminal"/>
    <property type="match status" value="1"/>
</dbReference>
<evidence type="ECO:0000313" key="6">
    <source>
        <dbReference type="Proteomes" id="UP000199496"/>
    </source>
</evidence>
<comment type="similarity">
    <text evidence="1">Belongs to the NifX/NifY family.</text>
</comment>
<dbReference type="RefSeq" id="WP_090203326.1">
    <property type="nucleotide sequence ID" value="NZ_FOFO01000003.1"/>
</dbReference>
<dbReference type="InterPro" id="IPR051840">
    <property type="entry name" value="NifX/NifY_domain"/>
</dbReference>
<dbReference type="Pfam" id="PF02579">
    <property type="entry name" value="Nitro_FeMo-Co"/>
    <property type="match status" value="1"/>
</dbReference>
<evidence type="ECO:0000256" key="2">
    <source>
        <dbReference type="ARBA" id="ARBA00023231"/>
    </source>
</evidence>
<keyword evidence="2" id="KW-0535">Nitrogen fixation</keyword>
<dbReference type="InterPro" id="IPR034169">
    <property type="entry name" value="NifX-like"/>
</dbReference>
<dbReference type="InterPro" id="IPR036105">
    <property type="entry name" value="DiNase_FeMo-co_biosyn_sf"/>
</dbReference>
<dbReference type="InterPro" id="IPR038127">
    <property type="entry name" value="NafY_N_sf"/>
</dbReference>
<feature type="domain" description="Dinitrogenase iron-molybdenum cofactor biosynthesis" evidence="3">
    <location>
        <begin position="117"/>
        <end position="203"/>
    </location>
</feature>
<organism evidence="5 6">
    <name type="scientific">Ectothiorhodospira magna</name>
    <dbReference type="NCBI Taxonomy" id="867345"/>
    <lineage>
        <taxon>Bacteria</taxon>
        <taxon>Pseudomonadati</taxon>
        <taxon>Pseudomonadota</taxon>
        <taxon>Gammaproteobacteria</taxon>
        <taxon>Chromatiales</taxon>
        <taxon>Ectothiorhodospiraceae</taxon>
        <taxon>Ectothiorhodospira</taxon>
    </lineage>
</organism>
<evidence type="ECO:0000313" key="5">
    <source>
        <dbReference type="EMBL" id="SEP67885.1"/>
    </source>
</evidence>
<dbReference type="Gene3D" id="3.30.420.130">
    <property type="entry name" value="Dinitrogenase iron-molybdenum cofactor biosynthesis domain"/>
    <property type="match status" value="1"/>
</dbReference>
<reference evidence="5 6" key="1">
    <citation type="submission" date="2016-10" db="EMBL/GenBank/DDBJ databases">
        <authorList>
            <person name="de Groot N.N."/>
        </authorList>
    </citation>
    <scope>NUCLEOTIDE SEQUENCE [LARGE SCALE GENOMIC DNA]</scope>
    <source>
        <strain evidence="5 6">B7-7</strain>
    </source>
</reference>
<accession>A0A1H8ZU76</accession>
<dbReference type="PANTHER" id="PTHR33937:SF1">
    <property type="entry name" value="IRON-MOLIBDENUM COFACTOR PROCESSING PROTEIN"/>
    <property type="match status" value="1"/>
</dbReference>
<dbReference type="InterPro" id="IPR031763">
    <property type="entry name" value="NafY_N"/>
</dbReference>
<feature type="domain" description="Dinitrogenase iron-molybdenum cofactor N-terminal" evidence="4">
    <location>
        <begin position="6"/>
        <end position="94"/>
    </location>
</feature>
<sequence length="239" mass="25558">MSPDILNRECALRIALASRVLPGVQLPRLIEAIIETVDAPIREDGLARLTVADLRQALKRPKSESGEEGGPGDEALEMAVRYLGGERDVEPGLPAIQDYVPGDMPDSVRIAMASNTGEKLDGHFGSCLRFLVYQVSATESRLVDIRETETADLTDDRNAARAAMVNDCQVLYVQGIGGPAAAKVIRAGVHPVKFPRGSVASAVITQLQGVLKGAPPPWLAKSMGRQPPTLEKFRAGVEA</sequence>
<proteinExistence type="inferred from homology"/>
<evidence type="ECO:0000256" key="1">
    <source>
        <dbReference type="ARBA" id="ARBA00010285"/>
    </source>
</evidence>
<name>A0A1H8ZU76_9GAMM</name>
<dbReference type="Proteomes" id="UP000199496">
    <property type="component" value="Unassembled WGS sequence"/>
</dbReference>